<accession>A0A1K2IPJ3</accession>
<keyword evidence="4" id="KW-0274">FAD</keyword>
<dbReference type="PANTHER" id="PTHR42784">
    <property type="entry name" value="PYRANOSE 2-OXIDASE"/>
    <property type="match status" value="1"/>
</dbReference>
<evidence type="ECO:0000313" key="8">
    <source>
        <dbReference type="EMBL" id="SFZ94365.1"/>
    </source>
</evidence>
<comment type="cofactor">
    <cofactor evidence="1">
        <name>FAD</name>
        <dbReference type="ChEBI" id="CHEBI:57692"/>
    </cofactor>
</comment>
<dbReference type="SUPFAM" id="SSF54373">
    <property type="entry name" value="FAD-linked reductases, C-terminal domain"/>
    <property type="match status" value="1"/>
</dbReference>
<evidence type="ECO:0000256" key="4">
    <source>
        <dbReference type="ARBA" id="ARBA00022827"/>
    </source>
</evidence>
<gene>
    <name evidence="8" type="ORF">SAMN05428642_104124</name>
</gene>
<organism evidence="8 9">
    <name type="scientific">Flaviramulus basaltis</name>
    <dbReference type="NCBI Taxonomy" id="369401"/>
    <lineage>
        <taxon>Bacteria</taxon>
        <taxon>Pseudomonadati</taxon>
        <taxon>Bacteroidota</taxon>
        <taxon>Flavobacteriia</taxon>
        <taxon>Flavobacteriales</taxon>
        <taxon>Flavobacteriaceae</taxon>
        <taxon>Flaviramulus</taxon>
    </lineage>
</organism>
<evidence type="ECO:0000256" key="2">
    <source>
        <dbReference type="ARBA" id="ARBA00010790"/>
    </source>
</evidence>
<dbReference type="InterPro" id="IPR051473">
    <property type="entry name" value="P2Ox-like"/>
</dbReference>
<evidence type="ECO:0000259" key="6">
    <source>
        <dbReference type="Pfam" id="PF00732"/>
    </source>
</evidence>
<protein>
    <submittedName>
        <fullName evidence="8">Choline dehydrogenase</fullName>
    </submittedName>
</protein>
<sequence>MNTFYYNSPLEEYDAIVVGTGISGGWAAKELCEKGLKTLVLERGPMVKHITDYPTMGKDPWDFKHGGKLPASELGKQIKQSRTGYTINEASAHWFVDDEKHPYNEVKRFDWIRGYHVGGRSLMWARQSYRIGDLDFEANAKEGIGIDWPVRYKELKPWYDYVESYIGVSGENLGLPHLPDGNFLPPMPLNCVEDHLKNKTAENYKDRLVTISRTANLTGGEFEGRTSCQFRNRCIRGCPFGAYFSSNSSTLPAAERTGNMTMRPNSIVHEVMYDKDSKKATGVKVIDSETKETFEFKAKVIFLCASAIASTSILMQSKSETFPNGMGNESGELGHNIMDHHFRAGATAKVDGFKDKYYKGRRPTSFYIPRFQNLGGDTNKKDFLRGYGLQGGASRTDWTNAVGELSYGKDFKNAILEPGDWQIGMTGFGETLPDHRNKFYLDYDKKDQWGLPTVTFDAEYRENEINMRKDMIVEAMEIFDKAGFKDVAPDDREVGFGLGIHEMGTARMGHSSKTSVVNKHNQLHNVKNVFVTDGSFMTSSACQNPSLSYMAFTARAVDFAVNELKKMNL</sequence>
<evidence type="ECO:0000256" key="3">
    <source>
        <dbReference type="ARBA" id="ARBA00022630"/>
    </source>
</evidence>
<dbReference type="InterPro" id="IPR000172">
    <property type="entry name" value="GMC_OxRdtase_N"/>
</dbReference>
<reference evidence="8 9" key="1">
    <citation type="submission" date="2016-10" db="EMBL/GenBank/DDBJ databases">
        <authorList>
            <person name="de Groot N.N."/>
        </authorList>
    </citation>
    <scope>NUCLEOTIDE SEQUENCE [LARGE SCALE GENOMIC DNA]</scope>
    <source>
        <strain evidence="8 9">DSM 18180</strain>
    </source>
</reference>
<dbReference type="GO" id="GO:0016614">
    <property type="term" value="F:oxidoreductase activity, acting on CH-OH group of donors"/>
    <property type="evidence" value="ECO:0007669"/>
    <property type="project" value="InterPro"/>
</dbReference>
<dbReference type="InterPro" id="IPR036188">
    <property type="entry name" value="FAD/NAD-bd_sf"/>
</dbReference>
<dbReference type="Pfam" id="PF05199">
    <property type="entry name" value="GMC_oxred_C"/>
    <property type="match status" value="1"/>
</dbReference>
<dbReference type="PANTHER" id="PTHR42784:SF1">
    <property type="entry name" value="PYRANOSE 2-OXIDASE"/>
    <property type="match status" value="1"/>
</dbReference>
<dbReference type="AlphaFoldDB" id="A0A1K2IPJ3"/>
<keyword evidence="9" id="KW-1185">Reference proteome</keyword>
<dbReference type="Gene3D" id="3.50.50.60">
    <property type="entry name" value="FAD/NAD(P)-binding domain"/>
    <property type="match status" value="2"/>
</dbReference>
<feature type="domain" description="Glucose-methanol-choline oxidoreductase C-terminal" evidence="7">
    <location>
        <begin position="436"/>
        <end position="552"/>
    </location>
</feature>
<name>A0A1K2IPJ3_9FLAO</name>
<dbReference type="GO" id="GO:0050660">
    <property type="term" value="F:flavin adenine dinucleotide binding"/>
    <property type="evidence" value="ECO:0007669"/>
    <property type="project" value="InterPro"/>
</dbReference>
<keyword evidence="3" id="KW-0285">Flavoprotein</keyword>
<comment type="similarity">
    <text evidence="2">Belongs to the GMC oxidoreductase family.</text>
</comment>
<dbReference type="SUPFAM" id="SSF51905">
    <property type="entry name" value="FAD/NAD(P)-binding domain"/>
    <property type="match status" value="1"/>
</dbReference>
<evidence type="ECO:0000313" key="9">
    <source>
        <dbReference type="Proteomes" id="UP000182544"/>
    </source>
</evidence>
<proteinExistence type="inferred from homology"/>
<dbReference type="STRING" id="369401.SAMN05428642_104124"/>
<evidence type="ECO:0000259" key="7">
    <source>
        <dbReference type="Pfam" id="PF05199"/>
    </source>
</evidence>
<evidence type="ECO:0000256" key="1">
    <source>
        <dbReference type="ARBA" id="ARBA00001974"/>
    </source>
</evidence>
<feature type="domain" description="Glucose-methanol-choline oxidoreductase N-terminal" evidence="6">
    <location>
        <begin position="72"/>
        <end position="340"/>
    </location>
</feature>
<dbReference type="OrthoDB" id="9787779at2"/>
<dbReference type="InterPro" id="IPR007867">
    <property type="entry name" value="GMC_OxRtase_C"/>
</dbReference>
<evidence type="ECO:0000256" key="5">
    <source>
        <dbReference type="ARBA" id="ARBA00023002"/>
    </source>
</evidence>
<dbReference type="RefSeq" id="WP_072403305.1">
    <property type="nucleotide sequence ID" value="NZ_FPKV01000004.1"/>
</dbReference>
<dbReference type="Proteomes" id="UP000182544">
    <property type="component" value="Unassembled WGS sequence"/>
</dbReference>
<keyword evidence="5" id="KW-0560">Oxidoreductase</keyword>
<dbReference type="EMBL" id="FPKV01000004">
    <property type="protein sequence ID" value="SFZ94365.1"/>
    <property type="molecule type" value="Genomic_DNA"/>
</dbReference>
<dbReference type="Pfam" id="PF00732">
    <property type="entry name" value="GMC_oxred_N"/>
    <property type="match status" value="1"/>
</dbReference>